<dbReference type="CDD" id="cd17080">
    <property type="entry name" value="Ubl_SLD2_Esc2_like"/>
    <property type="match status" value="1"/>
</dbReference>
<feature type="compositionally biased region" description="Basic and acidic residues" evidence="1">
    <location>
        <begin position="95"/>
        <end position="114"/>
    </location>
</feature>
<dbReference type="SUPFAM" id="SSF54236">
    <property type="entry name" value="Ubiquitin-like"/>
    <property type="match status" value="1"/>
</dbReference>
<sequence length="396" mass="43784">MPSFFKKPSWAITGTEATGTEFYRRSEQTYSDIVAANRDAHKPKPGSDSIEADGRRHKRLRLSDEGSAQESLPALHGEEHESESPGTPRKSAANFDKRGRPLEKTGLDQDDKPLETNVTRVSGPYYLADNPVDTDPGDSPLPSTPHPVMPQTLKPINDTYKSTTGSVPWEPSSSFASPPEKPSGPTADDPVVQILITSEIANSKPLLVHRKMSQSLRDVRLAWCKRQSFVPETQPSIYLTWKGRRLFDVTTCRSLGIKTKGMIAELPGMDDDTNVAQELRIHMEAVSDSPIAGRRQSPSPSTGGISPAPHKTEDEEQNEPMKLILRSPGLNDFKIKARQKTMVSRLISAFRDKQDISPDDHVSLVFDGDKLDPDTCLGEHDITDLDLVDVQVTKRT</sequence>
<evidence type="ECO:0000259" key="2">
    <source>
        <dbReference type="PROSITE" id="PS50053"/>
    </source>
</evidence>
<name>A0A9W9EM78_9EURO</name>
<feature type="region of interest" description="Disordered" evidence="1">
    <location>
        <begin position="1"/>
        <end position="147"/>
    </location>
</feature>
<proteinExistence type="predicted"/>
<protein>
    <recommendedName>
        <fullName evidence="2">Ubiquitin-like domain-containing protein</fullName>
    </recommendedName>
</protein>
<dbReference type="Gene3D" id="3.10.20.90">
    <property type="entry name" value="Phosphatidylinositol 3-kinase Catalytic Subunit, Chain A, domain 1"/>
    <property type="match status" value="1"/>
</dbReference>
<dbReference type="Pfam" id="PF11976">
    <property type="entry name" value="Rad60-SLD"/>
    <property type="match status" value="1"/>
</dbReference>
<dbReference type="RefSeq" id="XP_056507707.1">
    <property type="nucleotide sequence ID" value="XM_056659414.1"/>
</dbReference>
<feature type="region of interest" description="Disordered" evidence="1">
    <location>
        <begin position="286"/>
        <end position="318"/>
    </location>
</feature>
<dbReference type="AlphaFoldDB" id="A0A9W9EM78"/>
<feature type="domain" description="Ubiquitin-like" evidence="2">
    <location>
        <begin position="321"/>
        <end position="396"/>
    </location>
</feature>
<evidence type="ECO:0000313" key="3">
    <source>
        <dbReference type="EMBL" id="KAJ5084310.1"/>
    </source>
</evidence>
<evidence type="ECO:0000256" key="1">
    <source>
        <dbReference type="SAM" id="MobiDB-lite"/>
    </source>
</evidence>
<keyword evidence="4" id="KW-1185">Reference proteome</keyword>
<reference evidence="3" key="1">
    <citation type="submission" date="2022-11" db="EMBL/GenBank/DDBJ databases">
        <authorList>
            <person name="Petersen C."/>
        </authorList>
    </citation>
    <scope>NUCLEOTIDE SEQUENCE</scope>
    <source>
        <strain evidence="3">IBT 34128</strain>
    </source>
</reference>
<feature type="compositionally biased region" description="Polar residues" evidence="1">
    <location>
        <begin position="159"/>
        <end position="176"/>
    </location>
</feature>
<dbReference type="PROSITE" id="PS50053">
    <property type="entry name" value="UBIQUITIN_2"/>
    <property type="match status" value="1"/>
</dbReference>
<organism evidence="3 4">
    <name type="scientific">Penicillium alfredii</name>
    <dbReference type="NCBI Taxonomy" id="1506179"/>
    <lineage>
        <taxon>Eukaryota</taxon>
        <taxon>Fungi</taxon>
        <taxon>Dikarya</taxon>
        <taxon>Ascomycota</taxon>
        <taxon>Pezizomycotina</taxon>
        <taxon>Eurotiomycetes</taxon>
        <taxon>Eurotiomycetidae</taxon>
        <taxon>Eurotiales</taxon>
        <taxon>Aspergillaceae</taxon>
        <taxon>Penicillium</taxon>
    </lineage>
</organism>
<feature type="region of interest" description="Disordered" evidence="1">
    <location>
        <begin position="159"/>
        <end position="189"/>
    </location>
</feature>
<dbReference type="GeneID" id="81398583"/>
<dbReference type="EMBL" id="JAPMSZ010000011">
    <property type="protein sequence ID" value="KAJ5084310.1"/>
    <property type="molecule type" value="Genomic_DNA"/>
</dbReference>
<reference evidence="3" key="2">
    <citation type="journal article" date="2023" name="IMA Fungus">
        <title>Comparative genomic study of the Penicillium genus elucidates a diverse pangenome and 15 lateral gene transfer events.</title>
        <authorList>
            <person name="Petersen C."/>
            <person name="Sorensen T."/>
            <person name="Nielsen M.R."/>
            <person name="Sondergaard T.E."/>
            <person name="Sorensen J.L."/>
            <person name="Fitzpatrick D.A."/>
            <person name="Frisvad J.C."/>
            <person name="Nielsen K.L."/>
        </authorList>
    </citation>
    <scope>NUCLEOTIDE SEQUENCE</scope>
    <source>
        <strain evidence="3">IBT 34128</strain>
    </source>
</reference>
<gene>
    <name evidence="3" type="ORF">NUU61_008889</name>
</gene>
<dbReference type="InterPro" id="IPR022617">
    <property type="entry name" value="Rad60/SUMO-like_dom"/>
</dbReference>
<accession>A0A9W9EM78</accession>
<dbReference type="Proteomes" id="UP001141434">
    <property type="component" value="Unassembled WGS sequence"/>
</dbReference>
<comment type="caution">
    <text evidence="3">The sequence shown here is derived from an EMBL/GenBank/DDBJ whole genome shotgun (WGS) entry which is preliminary data.</text>
</comment>
<dbReference type="OrthoDB" id="3365399at2759"/>
<dbReference type="InterPro" id="IPR029071">
    <property type="entry name" value="Ubiquitin-like_domsf"/>
</dbReference>
<dbReference type="InterPro" id="IPR000626">
    <property type="entry name" value="Ubiquitin-like_dom"/>
</dbReference>
<evidence type="ECO:0000313" key="4">
    <source>
        <dbReference type="Proteomes" id="UP001141434"/>
    </source>
</evidence>
<dbReference type="SMART" id="SM00213">
    <property type="entry name" value="UBQ"/>
    <property type="match status" value="1"/>
</dbReference>